<gene>
    <name evidence="1" type="ORF">DPMN_152552</name>
</gene>
<evidence type="ECO:0000313" key="1">
    <source>
        <dbReference type="EMBL" id="KAH3798948.1"/>
    </source>
</evidence>
<dbReference type="AlphaFoldDB" id="A0A9D4J814"/>
<protein>
    <submittedName>
        <fullName evidence="1">Uncharacterized protein</fullName>
    </submittedName>
</protein>
<accession>A0A9D4J814</accession>
<reference evidence="1" key="2">
    <citation type="submission" date="2020-11" db="EMBL/GenBank/DDBJ databases">
        <authorList>
            <person name="McCartney M.A."/>
            <person name="Auch B."/>
            <person name="Kono T."/>
            <person name="Mallez S."/>
            <person name="Becker A."/>
            <person name="Gohl D.M."/>
            <person name="Silverstein K.A.T."/>
            <person name="Koren S."/>
            <person name="Bechman K.B."/>
            <person name="Herman A."/>
            <person name="Abrahante J.E."/>
            <person name="Garbe J."/>
        </authorList>
    </citation>
    <scope>NUCLEOTIDE SEQUENCE</scope>
    <source>
        <strain evidence="1">Duluth1</strain>
        <tissue evidence="1">Whole animal</tissue>
    </source>
</reference>
<dbReference type="Proteomes" id="UP000828390">
    <property type="component" value="Unassembled WGS sequence"/>
</dbReference>
<keyword evidence="2" id="KW-1185">Reference proteome</keyword>
<proteinExistence type="predicted"/>
<organism evidence="1 2">
    <name type="scientific">Dreissena polymorpha</name>
    <name type="common">Zebra mussel</name>
    <name type="synonym">Mytilus polymorpha</name>
    <dbReference type="NCBI Taxonomy" id="45954"/>
    <lineage>
        <taxon>Eukaryota</taxon>
        <taxon>Metazoa</taxon>
        <taxon>Spiralia</taxon>
        <taxon>Lophotrochozoa</taxon>
        <taxon>Mollusca</taxon>
        <taxon>Bivalvia</taxon>
        <taxon>Autobranchia</taxon>
        <taxon>Heteroconchia</taxon>
        <taxon>Euheterodonta</taxon>
        <taxon>Imparidentia</taxon>
        <taxon>Neoheterodontei</taxon>
        <taxon>Myida</taxon>
        <taxon>Dreissenoidea</taxon>
        <taxon>Dreissenidae</taxon>
        <taxon>Dreissena</taxon>
    </lineage>
</organism>
<name>A0A9D4J814_DREPO</name>
<comment type="caution">
    <text evidence="1">The sequence shown here is derived from an EMBL/GenBank/DDBJ whole genome shotgun (WGS) entry which is preliminary data.</text>
</comment>
<reference evidence="1" key="1">
    <citation type="journal article" date="2019" name="bioRxiv">
        <title>The Genome of the Zebra Mussel, Dreissena polymorpha: A Resource for Invasive Species Research.</title>
        <authorList>
            <person name="McCartney M.A."/>
            <person name="Auch B."/>
            <person name="Kono T."/>
            <person name="Mallez S."/>
            <person name="Zhang Y."/>
            <person name="Obille A."/>
            <person name="Becker A."/>
            <person name="Abrahante J.E."/>
            <person name="Garbe J."/>
            <person name="Badalamenti J.P."/>
            <person name="Herman A."/>
            <person name="Mangelson H."/>
            <person name="Liachko I."/>
            <person name="Sullivan S."/>
            <person name="Sone E.D."/>
            <person name="Koren S."/>
            <person name="Silverstein K.A.T."/>
            <person name="Beckman K.B."/>
            <person name="Gohl D.M."/>
        </authorList>
    </citation>
    <scope>NUCLEOTIDE SEQUENCE</scope>
    <source>
        <strain evidence="1">Duluth1</strain>
        <tissue evidence="1">Whole animal</tissue>
    </source>
</reference>
<evidence type="ECO:0000313" key="2">
    <source>
        <dbReference type="Proteomes" id="UP000828390"/>
    </source>
</evidence>
<dbReference type="EMBL" id="JAIWYP010000007">
    <property type="protein sequence ID" value="KAH3798948.1"/>
    <property type="molecule type" value="Genomic_DNA"/>
</dbReference>
<sequence>MKENTAIVNTSCALWPIEDLNVPRKMKTLGLSTNVQTTTKTTTTMTTTETTIDDES</sequence>